<evidence type="ECO:0000313" key="3">
    <source>
        <dbReference type="Proteomes" id="UP001212841"/>
    </source>
</evidence>
<feature type="compositionally biased region" description="Polar residues" evidence="1">
    <location>
        <begin position="299"/>
        <end position="312"/>
    </location>
</feature>
<feature type="compositionally biased region" description="Polar residues" evidence="1">
    <location>
        <begin position="43"/>
        <end position="54"/>
    </location>
</feature>
<sequence length="358" mass="38114">MTAFLKLTTKSPPTFRVVLNEAAVLPATSAQKRKAPVSEVHDSVQSSEQGGPSNESDRKRRREDGPSVPAIPMESPSQHRRKTASEGPLSLPSGIPLKRNPLQVPFGFASSSHHTFPGLDNAEEAYDKKMIAILDAALARAQYVRASGTGDESGSDGENRTKMKATTASSSSSDESSSDDEESSSSSESDSSSSESSESDSSDEESSEDSDSEDESPDQTATTTPTPAQKTKSIQQSQKSTAPDAAKRSVDIDVPISLSKNKRKQTMELLAKPRLHLHFGDDEAIPSHPTNDEMEMGEISNSTPSQPKNYTPNGKAKHKGKDPLAAAGTRSDTGGNDADVEDGEVESDLPPPKAIFTE</sequence>
<accession>A0AAD5WZQ0</accession>
<feature type="region of interest" description="Disordered" evidence="1">
    <location>
        <begin position="145"/>
        <end position="358"/>
    </location>
</feature>
<feature type="compositionally biased region" description="Acidic residues" evidence="1">
    <location>
        <begin position="197"/>
        <end position="217"/>
    </location>
</feature>
<proteinExistence type="predicted"/>
<protein>
    <submittedName>
        <fullName evidence="2">Uncharacterized protein</fullName>
    </submittedName>
</protein>
<keyword evidence="3" id="KW-1185">Reference proteome</keyword>
<gene>
    <name evidence="2" type="ORF">HK097_005053</name>
</gene>
<feature type="non-terminal residue" evidence="2">
    <location>
        <position position="358"/>
    </location>
</feature>
<evidence type="ECO:0000256" key="1">
    <source>
        <dbReference type="SAM" id="MobiDB-lite"/>
    </source>
</evidence>
<reference evidence="2" key="1">
    <citation type="submission" date="2020-05" db="EMBL/GenBank/DDBJ databases">
        <title>Phylogenomic resolution of chytrid fungi.</title>
        <authorList>
            <person name="Stajich J.E."/>
            <person name="Amses K."/>
            <person name="Simmons R."/>
            <person name="Seto K."/>
            <person name="Myers J."/>
            <person name="Bonds A."/>
            <person name="Quandt C.A."/>
            <person name="Barry K."/>
            <person name="Liu P."/>
            <person name="Grigoriev I."/>
            <person name="Longcore J.E."/>
            <person name="James T.Y."/>
        </authorList>
    </citation>
    <scope>NUCLEOTIDE SEQUENCE</scope>
    <source>
        <strain evidence="2">JEL0318</strain>
    </source>
</reference>
<feature type="compositionally biased region" description="Acidic residues" evidence="1">
    <location>
        <begin position="338"/>
        <end position="347"/>
    </location>
</feature>
<comment type="caution">
    <text evidence="2">The sequence shown here is derived from an EMBL/GenBank/DDBJ whole genome shotgun (WGS) entry which is preliminary data.</text>
</comment>
<feature type="compositionally biased region" description="Low complexity" evidence="1">
    <location>
        <begin position="184"/>
        <end position="196"/>
    </location>
</feature>
<name>A0AAD5WZQ0_9FUNG</name>
<feature type="region of interest" description="Disordered" evidence="1">
    <location>
        <begin position="25"/>
        <end position="97"/>
    </location>
</feature>
<organism evidence="2 3">
    <name type="scientific">Rhizophlyctis rosea</name>
    <dbReference type="NCBI Taxonomy" id="64517"/>
    <lineage>
        <taxon>Eukaryota</taxon>
        <taxon>Fungi</taxon>
        <taxon>Fungi incertae sedis</taxon>
        <taxon>Chytridiomycota</taxon>
        <taxon>Chytridiomycota incertae sedis</taxon>
        <taxon>Chytridiomycetes</taxon>
        <taxon>Rhizophlyctidales</taxon>
        <taxon>Rhizophlyctidaceae</taxon>
        <taxon>Rhizophlyctis</taxon>
    </lineage>
</organism>
<evidence type="ECO:0000313" key="2">
    <source>
        <dbReference type="EMBL" id="KAJ3032863.1"/>
    </source>
</evidence>
<dbReference type="EMBL" id="JADGJD010002386">
    <property type="protein sequence ID" value="KAJ3032863.1"/>
    <property type="molecule type" value="Genomic_DNA"/>
</dbReference>
<feature type="compositionally biased region" description="Low complexity" evidence="1">
    <location>
        <begin position="219"/>
        <end position="241"/>
    </location>
</feature>
<dbReference type="AlphaFoldDB" id="A0AAD5WZQ0"/>
<dbReference type="Proteomes" id="UP001212841">
    <property type="component" value="Unassembled WGS sequence"/>
</dbReference>
<feature type="compositionally biased region" description="Pro residues" evidence="1">
    <location>
        <begin position="349"/>
        <end position="358"/>
    </location>
</feature>
<feature type="compositionally biased region" description="Basic and acidic residues" evidence="1">
    <location>
        <begin position="55"/>
        <end position="65"/>
    </location>
</feature>